<comment type="subcellular location">
    <subcellularLocation>
        <location evidence="1">Periplasm</location>
    </subcellularLocation>
</comment>
<organism evidence="7 8">
    <name type="scientific">Cobetia crustatorum</name>
    <dbReference type="NCBI Taxonomy" id="553385"/>
    <lineage>
        <taxon>Bacteria</taxon>
        <taxon>Pseudomonadati</taxon>
        <taxon>Pseudomonadota</taxon>
        <taxon>Gammaproteobacteria</taxon>
        <taxon>Oceanospirillales</taxon>
        <taxon>Halomonadaceae</taxon>
        <taxon>Cobetia</taxon>
    </lineage>
</organism>
<comment type="caution">
    <text evidence="7">The sequence shown here is derived from an EMBL/GenBank/DDBJ whole genome shotgun (WGS) entry which is preliminary data.</text>
</comment>
<dbReference type="Gene3D" id="1.50.10.100">
    <property type="entry name" value="Chondroitin AC/alginate lyase"/>
    <property type="match status" value="1"/>
</dbReference>
<evidence type="ECO:0000256" key="3">
    <source>
        <dbReference type="ARBA" id="ARBA00022764"/>
    </source>
</evidence>
<dbReference type="Proteomes" id="UP000319941">
    <property type="component" value="Unassembled WGS sequence"/>
</dbReference>
<dbReference type="EMBL" id="VNFH01000004">
    <property type="protein sequence ID" value="TVU71339.1"/>
    <property type="molecule type" value="Genomic_DNA"/>
</dbReference>
<accession>A0A558HQC9</accession>
<dbReference type="Pfam" id="PF07940">
    <property type="entry name" value="Hepar_II_III_C"/>
    <property type="match status" value="1"/>
</dbReference>
<dbReference type="SUPFAM" id="SSF48230">
    <property type="entry name" value="Chondroitin AC/alginate lyase"/>
    <property type="match status" value="1"/>
</dbReference>
<dbReference type="RefSeq" id="WP_144727233.1">
    <property type="nucleotide sequence ID" value="NZ_CAWOWR010000097.1"/>
</dbReference>
<gene>
    <name evidence="7" type="ORF">FQP86_07455</name>
</gene>
<dbReference type="AlphaFoldDB" id="A0A558HQC9"/>
<name>A0A558HQC9_9GAMM</name>
<dbReference type="PANTHER" id="PTHR39210:SF1">
    <property type="entry name" value="HEPARIN-SULFATE LYASE"/>
    <property type="match status" value="1"/>
</dbReference>
<dbReference type="Gene3D" id="2.70.98.70">
    <property type="match status" value="1"/>
</dbReference>
<dbReference type="InterPro" id="IPR032518">
    <property type="entry name" value="HepII_N"/>
</dbReference>
<evidence type="ECO:0000256" key="4">
    <source>
        <dbReference type="ARBA" id="ARBA00023239"/>
    </source>
</evidence>
<evidence type="ECO:0000313" key="8">
    <source>
        <dbReference type="Proteomes" id="UP000319941"/>
    </source>
</evidence>
<keyword evidence="8" id="KW-1185">Reference proteome</keyword>
<sequence length="750" mass="85451">MLLLSRDHDFQVFLSPSEALPHCTNPPAFHWPILSAESRYTFELLKRDTGECLCREQVRSPVLCDTLLALGEYQWRVTDDMGDSSEWLPFTISGDEPDYLPPVPAQLFAACEARDQWMLYLDEDIAEVREHAQEDLARMKATAQVALNNSLPAYPDHYRDGRESYKRLAIHQIREWVDRDLMSLCLLYRIEDDQAAGEAAVERLLKLAEWSTDGPATLVRPCQWGDEVGLSLARNVFLAYHWLRPLLAEGERAFVRSLLIRVAEQMVLRLQQDDFAQYPGHSHTSRLPAYLGVAALVLHKEHDRAKCTQWMQQALDLYQGVLPFYGSADGGWAEGAFYSSSYTKWFHPFFLAVERLSGFSFYQHPFYKNYLKYCRDFVVADNDLHPFGDGFWCRPEGKEWPGFFAQNPLRIYAQRFGSVADIEHCRLLEDRIEIYSLHLLDVIPTLDQVRLTHERIEQQTRTEHQDPGDSRHAFYPHAGHGLERFGRVELRYRCSPFGNSSHRHADQGNISLIDNGHSLLCPTGSYGYAFGSQHHREWTRTSRAHNVPLIAGEGQLLDDPVATAQLLSRDQRENAMVVRLDMSAAYAGGIRVIRTLVLLRDAGLVIHDELSAEQPFAVEWNLHSAVACAQQQTTFTLSAGQRDYRLRLNSHPGLTPTLQHGYVQSGGGESNEEHDIIDSDARQDVSHMTWRLAARTRHHVIASCFSQDVSQGGDQSENQAPRIRLGDQTLSIHWADESLMVRRSDVSLVS</sequence>
<protein>
    <submittedName>
        <fullName evidence="7">DUF4962 domain-containing protein</fullName>
    </submittedName>
</protein>
<keyword evidence="4" id="KW-0456">Lyase</keyword>
<feature type="domain" description="Heparinase II/III-like C-terminal" evidence="5">
    <location>
        <begin position="472"/>
        <end position="662"/>
    </location>
</feature>
<evidence type="ECO:0000256" key="1">
    <source>
        <dbReference type="ARBA" id="ARBA00004418"/>
    </source>
</evidence>
<dbReference type="GO" id="GO:0016829">
    <property type="term" value="F:lyase activity"/>
    <property type="evidence" value="ECO:0007669"/>
    <property type="project" value="UniProtKB-KW"/>
</dbReference>
<keyword evidence="2" id="KW-0732">Signal</keyword>
<dbReference type="InterPro" id="IPR012480">
    <property type="entry name" value="Hepar_II_III_C"/>
</dbReference>
<dbReference type="GO" id="GO:0042597">
    <property type="term" value="C:periplasmic space"/>
    <property type="evidence" value="ECO:0007669"/>
    <property type="project" value="UniProtKB-SubCell"/>
</dbReference>
<feature type="domain" description="Heparinase II N-terminal" evidence="6">
    <location>
        <begin position="73"/>
        <end position="374"/>
    </location>
</feature>
<evidence type="ECO:0000259" key="6">
    <source>
        <dbReference type="Pfam" id="PF16332"/>
    </source>
</evidence>
<reference evidence="7 8" key="1">
    <citation type="submission" date="2019-07" db="EMBL/GenBank/DDBJ databases">
        <title>Diversity of Bacteria from Kongsfjorden, Arctic.</title>
        <authorList>
            <person name="Yu Y."/>
        </authorList>
    </citation>
    <scope>NUCLEOTIDE SEQUENCE [LARGE SCALE GENOMIC DNA]</scope>
    <source>
        <strain evidence="7 8">SM1923</strain>
    </source>
</reference>
<evidence type="ECO:0000256" key="2">
    <source>
        <dbReference type="ARBA" id="ARBA00022729"/>
    </source>
</evidence>
<dbReference type="Pfam" id="PF16332">
    <property type="entry name" value="DUF4962"/>
    <property type="match status" value="1"/>
</dbReference>
<proteinExistence type="predicted"/>
<evidence type="ECO:0000259" key="5">
    <source>
        <dbReference type="Pfam" id="PF07940"/>
    </source>
</evidence>
<dbReference type="PANTHER" id="PTHR39210">
    <property type="entry name" value="HEPARIN-SULFATE LYASE"/>
    <property type="match status" value="1"/>
</dbReference>
<evidence type="ECO:0000313" key="7">
    <source>
        <dbReference type="EMBL" id="TVU71339.1"/>
    </source>
</evidence>
<dbReference type="OrthoDB" id="9772435at2"/>
<dbReference type="InterPro" id="IPR008929">
    <property type="entry name" value="Chondroitin_lyas"/>
</dbReference>
<keyword evidence="3" id="KW-0574">Periplasm</keyword>